<reference evidence="2 3" key="1">
    <citation type="submission" date="2021-06" db="EMBL/GenBank/DDBJ databases">
        <title>Caerostris extrusa draft genome.</title>
        <authorList>
            <person name="Kono N."/>
            <person name="Arakawa K."/>
        </authorList>
    </citation>
    <scope>NUCLEOTIDE SEQUENCE [LARGE SCALE GENOMIC DNA]</scope>
</reference>
<feature type="compositionally biased region" description="Polar residues" evidence="1">
    <location>
        <begin position="10"/>
        <end position="22"/>
    </location>
</feature>
<evidence type="ECO:0000313" key="2">
    <source>
        <dbReference type="EMBL" id="GIY75239.1"/>
    </source>
</evidence>
<gene>
    <name evidence="2" type="ORF">CEXT_790791</name>
</gene>
<proteinExistence type="predicted"/>
<dbReference type="AlphaFoldDB" id="A0AAV4W002"/>
<dbReference type="Proteomes" id="UP001054945">
    <property type="component" value="Unassembled WGS sequence"/>
</dbReference>
<evidence type="ECO:0000256" key="1">
    <source>
        <dbReference type="SAM" id="MobiDB-lite"/>
    </source>
</evidence>
<protein>
    <submittedName>
        <fullName evidence="2">Uncharacterized protein</fullName>
    </submittedName>
</protein>
<evidence type="ECO:0000313" key="3">
    <source>
        <dbReference type="Proteomes" id="UP001054945"/>
    </source>
</evidence>
<name>A0AAV4W002_CAEEX</name>
<sequence length="98" mass="11024">MQREGRLPNSVRNKNDNTNKNIPQDALEQRQPKSLLAVKEQSKSSTDRICGRQPTFRSSAFPDVTSATQRVENQDFDQWGEEACLTYPATLFGGSSFT</sequence>
<feature type="region of interest" description="Disordered" evidence="1">
    <location>
        <begin position="1"/>
        <end position="57"/>
    </location>
</feature>
<accession>A0AAV4W002</accession>
<dbReference type="EMBL" id="BPLR01015314">
    <property type="protein sequence ID" value="GIY75239.1"/>
    <property type="molecule type" value="Genomic_DNA"/>
</dbReference>
<organism evidence="2 3">
    <name type="scientific">Caerostris extrusa</name>
    <name type="common">Bark spider</name>
    <name type="synonym">Caerostris bankana</name>
    <dbReference type="NCBI Taxonomy" id="172846"/>
    <lineage>
        <taxon>Eukaryota</taxon>
        <taxon>Metazoa</taxon>
        <taxon>Ecdysozoa</taxon>
        <taxon>Arthropoda</taxon>
        <taxon>Chelicerata</taxon>
        <taxon>Arachnida</taxon>
        <taxon>Araneae</taxon>
        <taxon>Araneomorphae</taxon>
        <taxon>Entelegynae</taxon>
        <taxon>Araneoidea</taxon>
        <taxon>Araneidae</taxon>
        <taxon>Caerostris</taxon>
    </lineage>
</organism>
<feature type="compositionally biased region" description="Basic and acidic residues" evidence="1">
    <location>
        <begin position="40"/>
        <end position="50"/>
    </location>
</feature>
<keyword evidence="3" id="KW-1185">Reference proteome</keyword>
<comment type="caution">
    <text evidence="2">The sequence shown here is derived from an EMBL/GenBank/DDBJ whole genome shotgun (WGS) entry which is preliminary data.</text>
</comment>